<reference evidence="2 3" key="1">
    <citation type="journal article" date="2019" name="Mol. Ecol. Resour.">
        <title>Improving Illumina assemblies with Hi-C and long reads: an example with the North African dromedary.</title>
        <authorList>
            <person name="Elbers J.P."/>
            <person name="Rogers M.F."/>
            <person name="Perelman P.L."/>
            <person name="Proskuryakova A.A."/>
            <person name="Serdyukova N.A."/>
            <person name="Johnson W.E."/>
            <person name="Horin P."/>
            <person name="Corander J."/>
            <person name="Murphy D."/>
            <person name="Burger P.A."/>
        </authorList>
    </citation>
    <scope>NUCLEOTIDE SEQUENCE [LARGE SCALE GENOMIC DNA]</scope>
    <source>
        <strain evidence="2">Drom800</strain>
        <tissue evidence="2">Blood</tissue>
    </source>
</reference>
<name>A0A5N4E596_CAMDR</name>
<dbReference type="PANTHER" id="PTHR21707:SF42">
    <property type="entry name" value="FLAGELLUM-ASSOCIATED COILED-COIL DOMAIN-CONTAINING PROTEIN 1"/>
    <property type="match status" value="1"/>
</dbReference>
<organism evidence="2 3">
    <name type="scientific">Camelus dromedarius</name>
    <name type="common">Dromedary</name>
    <name type="synonym">Arabian camel</name>
    <dbReference type="NCBI Taxonomy" id="9838"/>
    <lineage>
        <taxon>Eukaryota</taxon>
        <taxon>Metazoa</taxon>
        <taxon>Chordata</taxon>
        <taxon>Craniata</taxon>
        <taxon>Vertebrata</taxon>
        <taxon>Euteleostomi</taxon>
        <taxon>Mammalia</taxon>
        <taxon>Eutheria</taxon>
        <taxon>Laurasiatheria</taxon>
        <taxon>Artiodactyla</taxon>
        <taxon>Tylopoda</taxon>
        <taxon>Camelidae</taxon>
        <taxon>Camelus</taxon>
    </lineage>
</organism>
<comment type="caution">
    <text evidence="2">The sequence shown here is derived from an EMBL/GenBank/DDBJ whole genome shotgun (WGS) entry which is preliminary data.</text>
</comment>
<evidence type="ECO:0000313" key="3">
    <source>
        <dbReference type="Proteomes" id="UP000299084"/>
    </source>
</evidence>
<dbReference type="PANTHER" id="PTHR21707">
    <property type="entry name" value="FLAGELLUM-ASSOCIATED COILED-COIL DOMAIN-CONTAINING PROTEIN 1"/>
    <property type="match status" value="1"/>
</dbReference>
<sequence length="397" mass="46897">MEKGSCADNIDVTENVMKIYLRKQEESSKLPYGTSRRLEQPQHPSLQCYLTSHLHAQEVFNVSPGYTLLRNREQISVSLGDEMFDRKKQSESENMDKVKMSRTDIVADLEEQISELTVIIEQMNRDHHAAQKLLANERDLHCAEMQQNFESKKRELEEAHAAQLSELEENYKAALKAEKLAAKDKLEEMGKEYKYLKNMFHVYQDSIYDELEDKWSKKKAEWEKDEKLEREKILLWQKYRITKKFELESKEEKKKINAMLENLCREKEELLKQHERDTLQLEELRKTKEVMEEELHAQALILESLNTTLYQTQLELQREKALVGNLEKTFQTKLAEAEEKFKYTIQNLTEENIHLRQRIIAKNEEIYDERSGKLTSITMQDGISDTLEDASNKTQEP</sequence>
<proteinExistence type="predicted"/>
<dbReference type="Proteomes" id="UP000299084">
    <property type="component" value="Unassembled WGS sequence"/>
</dbReference>
<gene>
    <name evidence="2" type="ORF">Cadr_000007229</name>
</gene>
<dbReference type="InterPro" id="IPR026674">
    <property type="entry name" value="FLACC1"/>
</dbReference>
<keyword evidence="1" id="KW-0175">Coiled coil</keyword>
<evidence type="ECO:0000313" key="2">
    <source>
        <dbReference type="EMBL" id="KAB1278638.1"/>
    </source>
</evidence>
<feature type="coiled-coil region" evidence="1">
    <location>
        <begin position="106"/>
        <end position="192"/>
    </location>
</feature>
<evidence type="ECO:0000256" key="1">
    <source>
        <dbReference type="SAM" id="Coils"/>
    </source>
</evidence>
<dbReference type="EMBL" id="JWIN03000005">
    <property type="protein sequence ID" value="KAB1278638.1"/>
    <property type="molecule type" value="Genomic_DNA"/>
</dbReference>
<protein>
    <submittedName>
        <fullName evidence="2">Amyotrophic lateral sclerosis 2 chromosomal region candidate gene 12 protein</fullName>
    </submittedName>
</protein>
<dbReference type="GO" id="GO:0005737">
    <property type="term" value="C:cytoplasm"/>
    <property type="evidence" value="ECO:0007669"/>
    <property type="project" value="TreeGrafter"/>
</dbReference>
<feature type="coiled-coil region" evidence="1">
    <location>
        <begin position="253"/>
        <end position="301"/>
    </location>
</feature>
<dbReference type="AlphaFoldDB" id="A0A5N4E596"/>
<accession>A0A5N4E596</accession>
<keyword evidence="3" id="KW-1185">Reference proteome</keyword>